<dbReference type="EMBL" id="CP021108">
    <property type="protein sequence ID" value="ARP83090.1"/>
    <property type="molecule type" value="Genomic_DNA"/>
</dbReference>
<organism evidence="2 3">
    <name type="scientific">Bordetella genomosp. 8</name>
    <dbReference type="NCBI Taxonomy" id="1416806"/>
    <lineage>
        <taxon>Bacteria</taxon>
        <taxon>Pseudomonadati</taxon>
        <taxon>Pseudomonadota</taxon>
        <taxon>Betaproteobacteria</taxon>
        <taxon>Burkholderiales</taxon>
        <taxon>Alcaligenaceae</taxon>
        <taxon>Bordetella</taxon>
    </lineage>
</organism>
<dbReference type="OrthoDB" id="8636462at2"/>
<dbReference type="KEGG" id="bgv:CAL12_21235"/>
<dbReference type="AlphaFoldDB" id="A0A1W6YPR9"/>
<keyword evidence="3" id="KW-1185">Reference proteome</keyword>
<gene>
    <name evidence="2" type="ORF">CAL12_21235</name>
</gene>
<evidence type="ECO:0000313" key="3">
    <source>
        <dbReference type="Proteomes" id="UP000194151"/>
    </source>
</evidence>
<accession>A0A1W6YPR9</accession>
<reference evidence="2 3" key="1">
    <citation type="submission" date="2017-05" db="EMBL/GenBank/DDBJ databases">
        <title>Complete and WGS of Bordetella genogroups.</title>
        <authorList>
            <person name="Spilker T."/>
            <person name="LiPuma J."/>
        </authorList>
    </citation>
    <scope>NUCLEOTIDE SEQUENCE [LARGE SCALE GENOMIC DNA]</scope>
    <source>
        <strain evidence="2 3">AU19157</strain>
    </source>
</reference>
<feature type="region of interest" description="Disordered" evidence="1">
    <location>
        <begin position="1"/>
        <end position="26"/>
    </location>
</feature>
<proteinExistence type="predicted"/>
<dbReference type="RefSeq" id="WP_086066431.1">
    <property type="nucleotide sequence ID" value="NZ_CP021108.1"/>
</dbReference>
<evidence type="ECO:0000256" key="1">
    <source>
        <dbReference type="SAM" id="MobiDB-lite"/>
    </source>
</evidence>
<dbReference type="Proteomes" id="UP000194151">
    <property type="component" value="Chromosome"/>
</dbReference>
<name>A0A1W6YPR9_9BORD</name>
<evidence type="ECO:0000313" key="2">
    <source>
        <dbReference type="EMBL" id="ARP83090.1"/>
    </source>
</evidence>
<sequence length="94" mass="10256">MSLSTAIRTNGDHEEAEFPWPSQSGQVSRTDLGSLPISIHSQVVTFLLGDLIGRKLRVAAGPVPVDREPGRVTILMDATGRITDMWVDPDEDND</sequence>
<protein>
    <submittedName>
        <fullName evidence="2">Uncharacterized protein</fullName>
    </submittedName>
</protein>